<sequence length="149" mass="16602">MKFEIVCSQLSHKAIAIAPIPENFPEDLINSSSTTQICGLKIIFCSDLAALHLSWILKRLSSLDITVGEDPFSLLYILDDLPGRACGSLELGAPLIKSLTSDDEGFLFVQKMLLSPLYQWDRPCCLHLPEKLLPMRLSCSNLHCPQLYP</sequence>
<protein>
    <submittedName>
        <fullName evidence="1">Uncharacterized protein</fullName>
    </submittedName>
</protein>
<gene>
    <name evidence="1" type="ORF">DSO57_1037068</name>
</gene>
<organism evidence="1 2">
    <name type="scientific">Entomophthora muscae</name>
    <dbReference type="NCBI Taxonomy" id="34485"/>
    <lineage>
        <taxon>Eukaryota</taxon>
        <taxon>Fungi</taxon>
        <taxon>Fungi incertae sedis</taxon>
        <taxon>Zoopagomycota</taxon>
        <taxon>Entomophthoromycotina</taxon>
        <taxon>Entomophthoromycetes</taxon>
        <taxon>Entomophthorales</taxon>
        <taxon>Entomophthoraceae</taxon>
        <taxon>Entomophthora</taxon>
    </lineage>
</organism>
<dbReference type="Proteomes" id="UP001165960">
    <property type="component" value="Unassembled WGS sequence"/>
</dbReference>
<dbReference type="EMBL" id="QTSX02004642">
    <property type="protein sequence ID" value="KAJ9063803.1"/>
    <property type="molecule type" value="Genomic_DNA"/>
</dbReference>
<evidence type="ECO:0000313" key="1">
    <source>
        <dbReference type="EMBL" id="KAJ9063803.1"/>
    </source>
</evidence>
<accession>A0ACC2SN80</accession>
<comment type="caution">
    <text evidence="1">The sequence shown here is derived from an EMBL/GenBank/DDBJ whole genome shotgun (WGS) entry which is preliminary data.</text>
</comment>
<evidence type="ECO:0000313" key="2">
    <source>
        <dbReference type="Proteomes" id="UP001165960"/>
    </source>
</evidence>
<keyword evidence="2" id="KW-1185">Reference proteome</keyword>
<proteinExistence type="predicted"/>
<reference evidence="1" key="1">
    <citation type="submission" date="2022-04" db="EMBL/GenBank/DDBJ databases">
        <title>Genome of the entomopathogenic fungus Entomophthora muscae.</title>
        <authorList>
            <person name="Elya C."/>
            <person name="Lovett B.R."/>
            <person name="Lee E."/>
            <person name="Macias A.M."/>
            <person name="Hajek A.E."/>
            <person name="De Bivort B.L."/>
            <person name="Kasson M.T."/>
            <person name="De Fine Licht H.H."/>
            <person name="Stajich J.E."/>
        </authorList>
    </citation>
    <scope>NUCLEOTIDE SEQUENCE</scope>
    <source>
        <strain evidence="1">Berkeley</strain>
    </source>
</reference>
<name>A0ACC2SN80_9FUNG</name>